<dbReference type="InterPro" id="IPR004360">
    <property type="entry name" value="Glyas_Fos-R_dOase_dom"/>
</dbReference>
<dbReference type="RefSeq" id="WP_066522284.1">
    <property type="nucleotide sequence ID" value="NZ_CABMOF010000008.1"/>
</dbReference>
<proteinExistence type="predicted"/>
<reference evidence="3 4" key="1">
    <citation type="submission" date="2016-02" db="EMBL/GenBank/DDBJ databases">
        <authorList>
            <person name="Wen L."/>
            <person name="He K."/>
            <person name="Yang H."/>
        </authorList>
    </citation>
    <scope>NUCLEOTIDE SEQUENCE [LARGE SCALE GENOMIC DNA]</scope>
    <source>
        <strain evidence="3 4">DSM 22607</strain>
    </source>
</reference>
<dbReference type="InterPro" id="IPR051785">
    <property type="entry name" value="MMCE/EMCE_epimerase"/>
</dbReference>
<evidence type="ECO:0000256" key="1">
    <source>
        <dbReference type="ARBA" id="ARBA00022723"/>
    </source>
</evidence>
<dbReference type="GO" id="GO:0046872">
    <property type="term" value="F:metal ion binding"/>
    <property type="evidence" value="ECO:0007669"/>
    <property type="project" value="UniProtKB-KW"/>
</dbReference>
<protein>
    <submittedName>
        <fullName evidence="3">Glyoxalase family protein</fullName>
    </submittedName>
</protein>
<evidence type="ECO:0000313" key="3">
    <source>
        <dbReference type="EMBL" id="KXK64131.1"/>
    </source>
</evidence>
<keyword evidence="1" id="KW-0479">Metal-binding</keyword>
<dbReference type="Pfam" id="PF00903">
    <property type="entry name" value="Glyoxalase"/>
    <property type="match status" value="1"/>
</dbReference>
<dbReference type="KEGG" id="cmiu:B1H56_08565"/>
<gene>
    <name evidence="3" type="ORF">HMPREF3293_03042</name>
</gene>
<dbReference type="Proteomes" id="UP000070366">
    <property type="component" value="Unassembled WGS sequence"/>
</dbReference>
<dbReference type="STRING" id="626937.HMPREF3293_03042"/>
<comment type="caution">
    <text evidence="3">The sequence shown here is derived from an EMBL/GenBank/DDBJ whole genome shotgun (WGS) entry which is preliminary data.</text>
</comment>
<dbReference type="GO" id="GO:0004493">
    <property type="term" value="F:methylmalonyl-CoA epimerase activity"/>
    <property type="evidence" value="ECO:0007669"/>
    <property type="project" value="TreeGrafter"/>
</dbReference>
<evidence type="ECO:0000313" key="4">
    <source>
        <dbReference type="Proteomes" id="UP000070366"/>
    </source>
</evidence>
<dbReference type="InterPro" id="IPR037523">
    <property type="entry name" value="VOC_core"/>
</dbReference>
<dbReference type="GO" id="GO:0046491">
    <property type="term" value="P:L-methylmalonyl-CoA metabolic process"/>
    <property type="evidence" value="ECO:0007669"/>
    <property type="project" value="TreeGrafter"/>
</dbReference>
<dbReference type="InterPro" id="IPR029068">
    <property type="entry name" value="Glyas_Bleomycin-R_OHBP_Dase"/>
</dbReference>
<sequence length="152" mass="16919">MERRKAGPLNAADETEGKNMAKLEGLAHIGVFVSDLQRSKEFYEKALDFKTVWECRVKEADGTTTAVAFVQNGGLTLELVRLEKPQKRTDGLVDHIAMKAEDIEAVKKTLAARGITFETEEAVCNADVFPNGSKWILFRGPDNEHLELTEVL</sequence>
<dbReference type="Gene3D" id="3.10.180.10">
    <property type="entry name" value="2,3-Dihydroxybiphenyl 1,2-Dioxygenase, domain 1"/>
    <property type="match status" value="1"/>
</dbReference>
<dbReference type="CDD" id="cd06587">
    <property type="entry name" value="VOC"/>
    <property type="match status" value="1"/>
</dbReference>
<name>A0A136Q0A8_9FIRM</name>
<dbReference type="PANTHER" id="PTHR43048">
    <property type="entry name" value="METHYLMALONYL-COA EPIMERASE"/>
    <property type="match status" value="1"/>
</dbReference>
<feature type="domain" description="VOC" evidence="2">
    <location>
        <begin position="25"/>
        <end position="151"/>
    </location>
</feature>
<evidence type="ECO:0000259" key="2">
    <source>
        <dbReference type="PROSITE" id="PS51819"/>
    </source>
</evidence>
<dbReference type="PANTHER" id="PTHR43048:SF3">
    <property type="entry name" value="METHYLMALONYL-COA EPIMERASE, MITOCHONDRIAL"/>
    <property type="match status" value="1"/>
</dbReference>
<dbReference type="EMBL" id="LSZW01000066">
    <property type="protein sequence ID" value="KXK64131.1"/>
    <property type="molecule type" value="Genomic_DNA"/>
</dbReference>
<dbReference type="OrthoDB" id="375220at2"/>
<organism evidence="3 4">
    <name type="scientific">Christensenella minuta</name>
    <dbReference type="NCBI Taxonomy" id="626937"/>
    <lineage>
        <taxon>Bacteria</taxon>
        <taxon>Bacillati</taxon>
        <taxon>Bacillota</taxon>
        <taxon>Clostridia</taxon>
        <taxon>Christensenellales</taxon>
        <taxon>Christensenellaceae</taxon>
        <taxon>Christensenella</taxon>
    </lineage>
</organism>
<dbReference type="PROSITE" id="PS51819">
    <property type="entry name" value="VOC"/>
    <property type="match status" value="1"/>
</dbReference>
<accession>A0A136Q0A8</accession>
<dbReference type="AlphaFoldDB" id="A0A136Q0A8"/>
<keyword evidence="4" id="KW-1185">Reference proteome</keyword>
<dbReference type="SUPFAM" id="SSF54593">
    <property type="entry name" value="Glyoxalase/Bleomycin resistance protein/Dihydroxybiphenyl dioxygenase"/>
    <property type="match status" value="1"/>
</dbReference>